<dbReference type="RefSeq" id="WP_048100423.1">
    <property type="nucleotide sequence ID" value="NZ_JFZT01000057.1"/>
</dbReference>
<feature type="transmembrane region" description="Helical" evidence="1">
    <location>
        <begin position="135"/>
        <end position="157"/>
    </location>
</feature>
<accession>A0A031LLC7</accession>
<dbReference type="STRING" id="1160895.CM19_11245"/>
<evidence type="ECO:0000313" key="3">
    <source>
        <dbReference type="Proteomes" id="UP000024332"/>
    </source>
</evidence>
<keyword evidence="3" id="KW-1185">Reference proteome</keyword>
<dbReference type="EMBL" id="JFZT01000057">
    <property type="protein sequence ID" value="EZQ02039.1"/>
    <property type="molecule type" value="Genomic_DNA"/>
</dbReference>
<sequence>MSFNGIEGNINRPGEIPWEIVVVYFALALLFVFAVGKKSGGLRKFSTVDLIYIGIGAAFAVVWEFYIGSFLGRFFPSTPFISVSFWGRLIIVLVVAALVRKVGVGMLSLLIFNVLGDLFHYGFGGEPMFTIYETLTYGLFVDLVIAATGGKLFGIGIKGGKLFGSFNLMSRKEADDEDIQGKTPSIVYLLAAVEGAVIGLLWAIPDPIFYRAFFSPFTYGGYVDWGRVIFDLIAYIPGDIVIGIIAALISIRIAKAVGS</sequence>
<keyword evidence="1" id="KW-0472">Membrane</keyword>
<evidence type="ECO:0000313" key="2">
    <source>
        <dbReference type="EMBL" id="EZQ02039.1"/>
    </source>
</evidence>
<feature type="transmembrane region" description="Helical" evidence="1">
    <location>
        <begin position="186"/>
        <end position="205"/>
    </location>
</feature>
<gene>
    <name evidence="2" type="ORF">CM19_11245</name>
</gene>
<feature type="transmembrane region" description="Helical" evidence="1">
    <location>
        <begin position="80"/>
        <end position="99"/>
    </location>
</feature>
<feature type="transmembrane region" description="Helical" evidence="1">
    <location>
        <begin position="106"/>
        <end position="123"/>
    </location>
</feature>
<feature type="transmembrane region" description="Helical" evidence="1">
    <location>
        <begin position="16"/>
        <end position="36"/>
    </location>
</feature>
<dbReference type="AlphaFoldDB" id="A0A031LLC7"/>
<dbReference type="Proteomes" id="UP000024332">
    <property type="component" value="Unassembled WGS sequence"/>
</dbReference>
<keyword evidence="1" id="KW-0812">Transmembrane</keyword>
<name>A0A031LLC7_9CREN</name>
<evidence type="ECO:0000256" key="1">
    <source>
        <dbReference type="SAM" id="Phobius"/>
    </source>
</evidence>
<organism evidence="2 3">
    <name type="scientific">Candidatus Acidianus copahuensis</name>
    <dbReference type="NCBI Taxonomy" id="1160895"/>
    <lineage>
        <taxon>Archaea</taxon>
        <taxon>Thermoproteota</taxon>
        <taxon>Thermoprotei</taxon>
        <taxon>Sulfolobales</taxon>
        <taxon>Sulfolobaceae</taxon>
        <taxon>Acidianus</taxon>
    </lineage>
</organism>
<dbReference type="OrthoDB" id="43560at2157"/>
<proteinExistence type="predicted"/>
<keyword evidence="1" id="KW-1133">Transmembrane helix</keyword>
<reference evidence="2 3" key="1">
    <citation type="submission" date="2014-03" db="EMBL/GenBank/DDBJ databases">
        <title>Draft genome sequence of the novel thermoacidophilic archaea Acidianus copahuensis ALE1 strain, isolated from Copahue volcanic area in Neuquen Argentina.</title>
        <authorList>
            <person name="Urbieta M.S."/>
            <person name="Rascovan N."/>
            <person name="Castro C."/>
            <person name="Revale S."/>
            <person name="Giaveno M.A."/>
            <person name="Vazquez M.P."/>
            <person name="Donati E.R."/>
        </authorList>
    </citation>
    <scope>NUCLEOTIDE SEQUENCE [LARGE SCALE GENOMIC DNA]</scope>
    <source>
        <strain evidence="2 3">ALE1</strain>
    </source>
</reference>
<feature type="transmembrane region" description="Helical" evidence="1">
    <location>
        <begin position="48"/>
        <end position="68"/>
    </location>
</feature>
<feature type="transmembrane region" description="Helical" evidence="1">
    <location>
        <begin position="225"/>
        <end position="249"/>
    </location>
</feature>
<comment type="caution">
    <text evidence="2">The sequence shown here is derived from an EMBL/GenBank/DDBJ whole genome shotgun (WGS) entry which is preliminary data.</text>
</comment>
<protein>
    <submittedName>
        <fullName evidence="2">Uncharacterized protein</fullName>
    </submittedName>
</protein>